<evidence type="ECO:0000256" key="4">
    <source>
        <dbReference type="ARBA" id="ARBA00022786"/>
    </source>
</evidence>
<dbReference type="InterPro" id="IPR044611">
    <property type="entry name" value="E3A/B/C-like"/>
</dbReference>
<dbReference type="Gene3D" id="3.90.1750.10">
    <property type="entry name" value="Hect, E3 ligase catalytic domains"/>
    <property type="match status" value="1"/>
</dbReference>
<dbReference type="PANTHER" id="PTHR45700:SF6">
    <property type="entry name" value="E3 UBIQUITIN-PROTEIN LIGASE UPL6"/>
    <property type="match status" value="1"/>
</dbReference>
<dbReference type="InterPro" id="IPR035983">
    <property type="entry name" value="Hect_E3_ubiquitin_ligase"/>
</dbReference>
<dbReference type="Gramene" id="TRITD1Bv1G054320.8">
    <property type="protein sequence ID" value="TRITD1Bv1G054320.8"/>
    <property type="gene ID" value="TRITD1Bv1G054320"/>
</dbReference>
<accession>A0A9R0QNN8</accession>
<dbReference type="GO" id="GO:0000209">
    <property type="term" value="P:protein polyubiquitination"/>
    <property type="evidence" value="ECO:0007669"/>
    <property type="project" value="InterPro"/>
</dbReference>
<dbReference type="Gene3D" id="3.30.2410.10">
    <property type="entry name" value="Hect, E3 ligase catalytic domain"/>
    <property type="match status" value="1"/>
</dbReference>
<dbReference type="EMBL" id="LT934112">
    <property type="protein sequence ID" value="VAH14848.1"/>
    <property type="molecule type" value="Genomic_DNA"/>
</dbReference>
<dbReference type="PROSITE" id="PS50237">
    <property type="entry name" value="HECT"/>
    <property type="match status" value="1"/>
</dbReference>
<dbReference type="AlphaFoldDB" id="A0A9R0QNN8"/>
<evidence type="ECO:0000313" key="7">
    <source>
        <dbReference type="EMBL" id="VAH14848.1"/>
    </source>
</evidence>
<dbReference type="Proteomes" id="UP000324705">
    <property type="component" value="Chromosome 1B"/>
</dbReference>
<dbReference type="CDD" id="cd00078">
    <property type="entry name" value="HECTc"/>
    <property type="match status" value="1"/>
</dbReference>
<evidence type="ECO:0000256" key="2">
    <source>
        <dbReference type="ARBA" id="ARBA00012485"/>
    </source>
</evidence>
<evidence type="ECO:0000256" key="3">
    <source>
        <dbReference type="ARBA" id="ARBA00022679"/>
    </source>
</evidence>
<reference evidence="7 8" key="1">
    <citation type="submission" date="2017-09" db="EMBL/GenBank/DDBJ databases">
        <authorList>
            <consortium name="International Durum Wheat Genome Sequencing Consortium (IDWGSC)"/>
            <person name="Milanesi L."/>
        </authorList>
    </citation>
    <scope>NUCLEOTIDE SEQUENCE [LARGE SCALE GENOMIC DNA]</scope>
    <source>
        <strain evidence="8">cv. Svevo</strain>
    </source>
</reference>
<sequence length="323" mass="37132">MENITRAAFDVQYGLFKETVDHVLYPNPGSGLVHEQHLQYFHFLGSLLGKAMYEGILVDLPFATFFLSKLKEKSNFLNDLPSLDPELYRHLLFLKHYKGDLSDLELYFVIVNNEYGEQAEEELLPGGREMRVTNQNVITFIHLVANHRLNYQIRGQGRHFLRGFQKLIPKEWIDMFNEHEIQLLISGSLESLDIDDLRLNTNYSGGYHPVCSLSSVRKSVLPQDHEIIDMLWEVLKSFSSDNQKKFLKFVTGCSRGPLLGFEYLDPKFCIQRAGVPGLEEHGDRLPTSATCMNLLKLPPYRTKEQLQTKLLYAINSEAGFDLS</sequence>
<dbReference type="Pfam" id="PF00632">
    <property type="entry name" value="HECT"/>
    <property type="match status" value="1"/>
</dbReference>
<keyword evidence="3" id="KW-0808">Transferase</keyword>
<evidence type="ECO:0000256" key="5">
    <source>
        <dbReference type="PROSITE-ProRule" id="PRU00104"/>
    </source>
</evidence>
<evidence type="ECO:0000256" key="1">
    <source>
        <dbReference type="ARBA" id="ARBA00000885"/>
    </source>
</evidence>
<dbReference type="SMART" id="SM00119">
    <property type="entry name" value="HECTc"/>
    <property type="match status" value="1"/>
</dbReference>
<proteinExistence type="predicted"/>
<dbReference type="GO" id="GO:0006511">
    <property type="term" value="P:ubiquitin-dependent protein catabolic process"/>
    <property type="evidence" value="ECO:0007669"/>
    <property type="project" value="TreeGrafter"/>
</dbReference>
<dbReference type="PANTHER" id="PTHR45700">
    <property type="entry name" value="UBIQUITIN-PROTEIN LIGASE E3C"/>
    <property type="match status" value="1"/>
</dbReference>
<dbReference type="GO" id="GO:0061630">
    <property type="term" value="F:ubiquitin protein ligase activity"/>
    <property type="evidence" value="ECO:0007669"/>
    <property type="project" value="UniProtKB-EC"/>
</dbReference>
<dbReference type="EC" id="2.3.2.26" evidence="2"/>
<feature type="domain" description="HECT" evidence="6">
    <location>
        <begin position="1"/>
        <end position="323"/>
    </location>
</feature>
<organism evidence="7 8">
    <name type="scientific">Triticum turgidum subsp. durum</name>
    <name type="common">Durum wheat</name>
    <name type="synonym">Triticum durum</name>
    <dbReference type="NCBI Taxonomy" id="4567"/>
    <lineage>
        <taxon>Eukaryota</taxon>
        <taxon>Viridiplantae</taxon>
        <taxon>Streptophyta</taxon>
        <taxon>Embryophyta</taxon>
        <taxon>Tracheophyta</taxon>
        <taxon>Spermatophyta</taxon>
        <taxon>Magnoliopsida</taxon>
        <taxon>Liliopsida</taxon>
        <taxon>Poales</taxon>
        <taxon>Poaceae</taxon>
        <taxon>BOP clade</taxon>
        <taxon>Pooideae</taxon>
        <taxon>Triticodae</taxon>
        <taxon>Triticeae</taxon>
        <taxon>Triticinae</taxon>
        <taxon>Triticum</taxon>
    </lineage>
</organism>
<dbReference type="FunFam" id="3.30.2410.10:FF:000011">
    <property type="entry name" value="Putative Ubiquitin-protein ligase E3C"/>
    <property type="match status" value="1"/>
</dbReference>
<name>A0A9R0QNN8_TRITD</name>
<dbReference type="SUPFAM" id="SSF56204">
    <property type="entry name" value="Hect, E3 ligase catalytic domain"/>
    <property type="match status" value="1"/>
</dbReference>
<keyword evidence="4 5" id="KW-0833">Ubl conjugation pathway</keyword>
<dbReference type="InterPro" id="IPR000569">
    <property type="entry name" value="HECT_dom"/>
</dbReference>
<comment type="catalytic activity">
    <reaction evidence="1">
        <text>S-ubiquitinyl-[E2 ubiquitin-conjugating enzyme]-L-cysteine + [acceptor protein]-L-lysine = [E2 ubiquitin-conjugating enzyme]-L-cysteine + N(6)-ubiquitinyl-[acceptor protein]-L-lysine.</text>
        <dbReference type="EC" id="2.3.2.26"/>
    </reaction>
</comment>
<evidence type="ECO:0000313" key="8">
    <source>
        <dbReference type="Proteomes" id="UP000324705"/>
    </source>
</evidence>
<keyword evidence="8" id="KW-1185">Reference proteome</keyword>
<evidence type="ECO:0000259" key="6">
    <source>
        <dbReference type="PROSITE" id="PS50237"/>
    </source>
</evidence>
<dbReference type="Gene3D" id="3.30.2160.10">
    <property type="entry name" value="Hect, E3 ligase catalytic domain"/>
    <property type="match status" value="1"/>
</dbReference>
<feature type="active site" description="Glycyl thioester intermediate" evidence="5">
    <location>
        <position position="291"/>
    </location>
</feature>
<protein>
    <recommendedName>
        <fullName evidence="2">HECT-type E3 ubiquitin transferase</fullName>
        <ecNumber evidence="2">2.3.2.26</ecNumber>
    </recommendedName>
</protein>
<gene>
    <name evidence="7" type="ORF">TRITD_1Bv1G054320</name>
</gene>